<sequence>MTTKPDYKSLKLNFSEIAQNIFKNFPAGFLVSLITLVIFIFFDGYLHKIIILSQSSFSQGIDFYPYFISMIKLLIYFMFCSPFYFMVLETSNFKKSFSLNNLKNRLFNSRLLLAQISTLFIAIGVSIALAIIASIIFILMILLALSSGASIPTSSFSDNVITFMALIITLFLFALPVLFAIQFNYFFSMKKLSFANSITFSITLLLKKIFAIFLISIPLAVISISFGVSFLLENLAIIYNTLTGMIEITSDFLGALIIFLLIQTSVCLILHGFLHNYLKQLG</sequence>
<feature type="transmembrane region" description="Helical" evidence="1">
    <location>
        <begin position="163"/>
        <end position="188"/>
    </location>
</feature>
<gene>
    <name evidence="2" type="ORF">SAMN02583745_00953</name>
</gene>
<dbReference type="Proteomes" id="UP000242642">
    <property type="component" value="Unassembled WGS sequence"/>
</dbReference>
<evidence type="ECO:0000313" key="3">
    <source>
        <dbReference type="Proteomes" id="UP000242642"/>
    </source>
</evidence>
<protein>
    <submittedName>
        <fullName evidence="2">Uncharacterized protein</fullName>
    </submittedName>
</protein>
<feature type="transmembrane region" description="Helical" evidence="1">
    <location>
        <begin position="21"/>
        <end position="46"/>
    </location>
</feature>
<feature type="transmembrane region" description="Helical" evidence="1">
    <location>
        <begin position="252"/>
        <end position="274"/>
    </location>
</feature>
<dbReference type="AlphaFoldDB" id="A0A1I0AIB1"/>
<keyword evidence="3" id="KW-1185">Reference proteome</keyword>
<accession>A0A1I0AIB1</accession>
<keyword evidence="1" id="KW-0812">Transmembrane</keyword>
<evidence type="ECO:0000313" key="2">
    <source>
        <dbReference type="EMBL" id="SES93416.1"/>
    </source>
</evidence>
<feature type="transmembrane region" description="Helical" evidence="1">
    <location>
        <begin position="66"/>
        <end position="90"/>
    </location>
</feature>
<keyword evidence="1" id="KW-1133">Transmembrane helix</keyword>
<feature type="transmembrane region" description="Helical" evidence="1">
    <location>
        <begin position="209"/>
        <end position="232"/>
    </location>
</feature>
<organism evidence="2 3">
    <name type="scientific">Thorsellia anophelis DSM 18579</name>
    <dbReference type="NCBI Taxonomy" id="1123402"/>
    <lineage>
        <taxon>Bacteria</taxon>
        <taxon>Pseudomonadati</taxon>
        <taxon>Pseudomonadota</taxon>
        <taxon>Gammaproteobacteria</taxon>
        <taxon>Enterobacterales</taxon>
        <taxon>Thorselliaceae</taxon>
        <taxon>Thorsellia</taxon>
    </lineage>
</organism>
<name>A0A1I0AIB1_9GAMM</name>
<evidence type="ECO:0000256" key="1">
    <source>
        <dbReference type="SAM" id="Phobius"/>
    </source>
</evidence>
<dbReference type="EMBL" id="FOHV01000005">
    <property type="protein sequence ID" value="SES93416.1"/>
    <property type="molecule type" value="Genomic_DNA"/>
</dbReference>
<feature type="transmembrane region" description="Helical" evidence="1">
    <location>
        <begin position="111"/>
        <end position="143"/>
    </location>
</feature>
<keyword evidence="1" id="KW-0472">Membrane</keyword>
<reference evidence="3" key="1">
    <citation type="submission" date="2016-10" db="EMBL/GenBank/DDBJ databases">
        <authorList>
            <person name="Varghese N."/>
            <person name="Submissions S."/>
        </authorList>
    </citation>
    <scope>NUCLEOTIDE SEQUENCE [LARGE SCALE GENOMIC DNA]</scope>
    <source>
        <strain evidence="3">DSM 18579</strain>
    </source>
</reference>
<dbReference type="RefSeq" id="WP_093318214.1">
    <property type="nucleotide sequence ID" value="NZ_FOHV01000005.1"/>
</dbReference>
<proteinExistence type="predicted"/>